<comment type="caution">
    <text evidence="1">The sequence shown here is derived from an EMBL/GenBank/DDBJ whole genome shotgun (WGS) entry which is preliminary data.</text>
</comment>
<protein>
    <submittedName>
        <fullName evidence="1">Uncharacterized protein</fullName>
    </submittedName>
</protein>
<dbReference type="RefSeq" id="WP_100202909.1">
    <property type="nucleotide sequence ID" value="NZ_PGGW01000058.1"/>
</dbReference>
<keyword evidence="2" id="KW-1185">Reference proteome</keyword>
<dbReference type="EMBL" id="PGGW01000058">
    <property type="protein sequence ID" value="PJE96416.1"/>
    <property type="molecule type" value="Genomic_DNA"/>
</dbReference>
<sequence length="155" mass="16838">MSILTSDFGKPIGVGEAEAIREDHTGNEPVTAQANEWDLGCGNGVAFIDSNGTFNVQYYCGSTCTLSWGFELSAASQNTVVGDINETGPRRWRNGSFAGQSARHSVPPNYQIHGTLKPVYDKIRIKYQDYIIRRHNIGPGGTASPTFAGRLNLTN</sequence>
<gene>
    <name evidence="1" type="ORF">CUT44_18090</name>
</gene>
<name>A0A2M8LWT0_9ACTN</name>
<accession>A0A2M8LWT0</accession>
<evidence type="ECO:0000313" key="2">
    <source>
        <dbReference type="Proteomes" id="UP000230407"/>
    </source>
</evidence>
<proteinExistence type="predicted"/>
<evidence type="ECO:0000313" key="1">
    <source>
        <dbReference type="EMBL" id="PJE96416.1"/>
    </source>
</evidence>
<dbReference type="AlphaFoldDB" id="A0A2M8LWT0"/>
<dbReference type="Proteomes" id="UP000230407">
    <property type="component" value="Unassembled WGS sequence"/>
</dbReference>
<organism evidence="1 2">
    <name type="scientific">Streptomyces carminius</name>
    <dbReference type="NCBI Taxonomy" id="2665496"/>
    <lineage>
        <taxon>Bacteria</taxon>
        <taxon>Bacillati</taxon>
        <taxon>Actinomycetota</taxon>
        <taxon>Actinomycetes</taxon>
        <taxon>Kitasatosporales</taxon>
        <taxon>Streptomycetaceae</taxon>
        <taxon>Streptomyces</taxon>
    </lineage>
</organism>
<reference evidence="1 2" key="1">
    <citation type="submission" date="2017-11" db="EMBL/GenBank/DDBJ databases">
        <title>Streptomyces carmine sp. nov., a novel actinomycete isolated from Sophora alopecuroides in Xinjiang, China.</title>
        <authorList>
            <person name="Wang Y."/>
            <person name="Luo X."/>
            <person name="Wan C."/>
            <person name="Zhang L."/>
        </authorList>
    </citation>
    <scope>NUCLEOTIDE SEQUENCE [LARGE SCALE GENOMIC DNA]</scope>
    <source>
        <strain evidence="1 2">TRM SA0054</strain>
    </source>
</reference>